<feature type="compositionally biased region" description="Basic and acidic residues" evidence="1">
    <location>
        <begin position="45"/>
        <end position="66"/>
    </location>
</feature>
<dbReference type="EMBL" id="ALBS01000110">
    <property type="protein sequence ID" value="EJT50409.1"/>
    <property type="molecule type" value="Genomic_DNA"/>
</dbReference>
<dbReference type="Proteomes" id="UP000002748">
    <property type="component" value="Unassembled WGS sequence"/>
</dbReference>
<gene>
    <name evidence="2" type="ORF">A1Q1_00341</name>
</gene>
<evidence type="ECO:0000313" key="3">
    <source>
        <dbReference type="Proteomes" id="UP000002748"/>
    </source>
</evidence>
<accession>J6F0E5</accession>
<sequence length="83" mass="8808">MIGGGAANDFLEPTEVPTGPRPLPADMTPPRARVAQWRQTTTDAVDPRDLPRWNHDAPADAGRVDEDGGPYATTDGEGTLEAP</sequence>
<proteinExistence type="predicted"/>
<evidence type="ECO:0000256" key="1">
    <source>
        <dbReference type="SAM" id="MobiDB-lite"/>
    </source>
</evidence>
<dbReference type="RefSeq" id="XP_014181465.1">
    <property type="nucleotide sequence ID" value="XM_014325990.1"/>
</dbReference>
<name>J6F0E5_TRIAS</name>
<comment type="caution">
    <text evidence="2">The sequence shown here is derived from an EMBL/GenBank/DDBJ whole genome shotgun (WGS) entry which is preliminary data.</text>
</comment>
<protein>
    <submittedName>
        <fullName evidence="2">Uncharacterized protein</fullName>
    </submittedName>
</protein>
<dbReference type="AlphaFoldDB" id="J6F0E5"/>
<dbReference type="GeneID" id="25983855"/>
<dbReference type="KEGG" id="tasa:A1Q1_00341"/>
<organism evidence="2 3">
    <name type="scientific">Trichosporon asahii var. asahii (strain ATCC 90039 / CBS 2479 / JCM 2466 / KCTC 7840 / NBRC 103889/ NCYC 2677 / UAMH 7654)</name>
    <name type="common">Yeast</name>
    <dbReference type="NCBI Taxonomy" id="1186058"/>
    <lineage>
        <taxon>Eukaryota</taxon>
        <taxon>Fungi</taxon>
        <taxon>Dikarya</taxon>
        <taxon>Basidiomycota</taxon>
        <taxon>Agaricomycotina</taxon>
        <taxon>Tremellomycetes</taxon>
        <taxon>Trichosporonales</taxon>
        <taxon>Trichosporonaceae</taxon>
        <taxon>Trichosporon</taxon>
    </lineage>
</organism>
<evidence type="ECO:0000313" key="2">
    <source>
        <dbReference type="EMBL" id="EJT50409.1"/>
    </source>
</evidence>
<dbReference type="HOGENOM" id="CLU_2544220_0_0_1"/>
<feature type="region of interest" description="Disordered" evidence="1">
    <location>
        <begin position="1"/>
        <end position="83"/>
    </location>
</feature>
<reference evidence="2 3" key="1">
    <citation type="journal article" date="2012" name="Eukaryot. Cell">
        <title>Draft genome sequence of CBS 2479, the standard type strain of Trichosporon asahii.</title>
        <authorList>
            <person name="Yang R.Y."/>
            <person name="Li H.T."/>
            <person name="Zhu H."/>
            <person name="Zhou G.P."/>
            <person name="Wang M."/>
            <person name="Wang L."/>
        </authorList>
    </citation>
    <scope>NUCLEOTIDE SEQUENCE [LARGE SCALE GENOMIC DNA]</scope>
    <source>
        <strain evidence="3">ATCC 90039 / CBS 2479 / JCM 2466 / KCTC 7840 / NCYC 2677 / UAMH 7654</strain>
    </source>
</reference>
<dbReference type="VEuPathDB" id="FungiDB:A1Q1_00341"/>